<dbReference type="Proteomes" id="UP000525652">
    <property type="component" value="Unassembled WGS sequence"/>
</dbReference>
<dbReference type="Pfam" id="PF05991">
    <property type="entry name" value="NYN_YacP"/>
    <property type="match status" value="1"/>
</dbReference>
<comment type="caution">
    <text evidence="2">The sequence shown here is derived from an EMBL/GenBank/DDBJ whole genome shotgun (WGS) entry which is preliminary data.</text>
</comment>
<feature type="region of interest" description="Disordered" evidence="1">
    <location>
        <begin position="138"/>
        <end position="166"/>
    </location>
</feature>
<dbReference type="PANTHER" id="PTHR34547">
    <property type="entry name" value="YACP-LIKE NYN DOMAIN PROTEIN"/>
    <property type="match status" value="1"/>
</dbReference>
<dbReference type="PANTHER" id="PTHR34547:SF1">
    <property type="entry name" value="YACP-LIKE NYN DOMAIN PROTEIN"/>
    <property type="match status" value="1"/>
</dbReference>
<organism evidence="2 3">
    <name type="scientific">Puniceicoccus vermicola</name>
    <dbReference type="NCBI Taxonomy" id="388746"/>
    <lineage>
        <taxon>Bacteria</taxon>
        <taxon>Pseudomonadati</taxon>
        <taxon>Verrucomicrobiota</taxon>
        <taxon>Opitutia</taxon>
        <taxon>Puniceicoccales</taxon>
        <taxon>Puniceicoccaceae</taxon>
        <taxon>Puniceicoccus</taxon>
    </lineage>
</organism>
<dbReference type="AlphaFoldDB" id="A0A7X1AWZ4"/>
<dbReference type="InterPro" id="IPR010298">
    <property type="entry name" value="YacP-like"/>
</dbReference>
<proteinExistence type="predicted"/>
<accession>A0A7X1AWZ4</accession>
<evidence type="ECO:0000256" key="1">
    <source>
        <dbReference type="SAM" id="MobiDB-lite"/>
    </source>
</evidence>
<dbReference type="RefSeq" id="WP_185692165.1">
    <property type="nucleotide sequence ID" value="NZ_JACHVA010000053.1"/>
</dbReference>
<name>A0A7X1AWZ4_9BACT</name>
<reference evidence="2 3" key="1">
    <citation type="submission" date="2020-07" db="EMBL/GenBank/DDBJ databases">
        <authorList>
            <person name="Feng X."/>
        </authorList>
    </citation>
    <scope>NUCLEOTIDE SEQUENCE [LARGE SCALE GENOMIC DNA]</scope>
    <source>
        <strain evidence="2 3">JCM14086</strain>
    </source>
</reference>
<evidence type="ECO:0000313" key="2">
    <source>
        <dbReference type="EMBL" id="MBC2601452.1"/>
    </source>
</evidence>
<protein>
    <submittedName>
        <fullName evidence="2">NYN domain-containing protein</fullName>
    </submittedName>
</protein>
<dbReference type="EMBL" id="JACHVA010000053">
    <property type="protein sequence ID" value="MBC2601452.1"/>
    <property type="molecule type" value="Genomic_DNA"/>
</dbReference>
<evidence type="ECO:0000313" key="3">
    <source>
        <dbReference type="Proteomes" id="UP000525652"/>
    </source>
</evidence>
<gene>
    <name evidence="2" type="ORF">H5P30_06640</name>
</gene>
<sequence length="166" mass="18527">MDKHLLIDGYNMIHGIPTLSRVLEESPDAACDSLVQMARTIHDEDGLRVTVVFDGREKRIQVENPCNRPTFSVIYAPRQLSADGVIEQLLAKTRVPESVTVASRDNMIREAAAARGSFSIDGRGFEDWVGRCERRTSSRLGAGKTPKWKSSLGDQWKMPRVPEESS</sequence>
<keyword evidence="3" id="KW-1185">Reference proteome</keyword>